<dbReference type="GO" id="GO:0005739">
    <property type="term" value="C:mitochondrion"/>
    <property type="evidence" value="ECO:0007669"/>
    <property type="project" value="UniProtKB-SubCell"/>
</dbReference>
<dbReference type="FunFam" id="3.30.70.330:FF:000098">
    <property type="entry name" value="TAR DNA-binding protein 43"/>
    <property type="match status" value="1"/>
</dbReference>
<dbReference type="GO" id="GO:0010468">
    <property type="term" value="P:regulation of gene expression"/>
    <property type="evidence" value="ECO:0007669"/>
    <property type="project" value="TreeGrafter"/>
</dbReference>
<reference evidence="17" key="2">
    <citation type="journal article" date="2021" name="Genome Biol. Evol.">
        <title>Developing a high-quality reference genome for a parasitic bivalve with doubly uniparental inheritance (Bivalvia: Unionida).</title>
        <authorList>
            <person name="Smith C.H."/>
        </authorList>
    </citation>
    <scope>NUCLEOTIDE SEQUENCE</scope>
    <source>
        <strain evidence="17">CHS0354</strain>
        <tissue evidence="17">Mantle</tissue>
    </source>
</reference>
<dbReference type="GO" id="GO:0003723">
    <property type="term" value="F:RNA binding"/>
    <property type="evidence" value="ECO:0007669"/>
    <property type="project" value="UniProtKB-UniRule"/>
</dbReference>
<evidence type="ECO:0000256" key="10">
    <source>
        <dbReference type="ARBA" id="ARBA00023128"/>
    </source>
</evidence>
<evidence type="ECO:0000256" key="6">
    <source>
        <dbReference type="ARBA" id="ARBA00022737"/>
    </source>
</evidence>
<dbReference type="GO" id="GO:0000785">
    <property type="term" value="C:chromatin"/>
    <property type="evidence" value="ECO:0007669"/>
    <property type="project" value="TreeGrafter"/>
</dbReference>
<evidence type="ECO:0000313" key="18">
    <source>
        <dbReference type="Proteomes" id="UP001195483"/>
    </source>
</evidence>
<dbReference type="EMBL" id="JAEAOA010001006">
    <property type="protein sequence ID" value="KAK3581366.1"/>
    <property type="molecule type" value="Genomic_DNA"/>
</dbReference>
<keyword evidence="13" id="KW-0539">Nucleus</keyword>
<keyword evidence="18" id="KW-1185">Reference proteome</keyword>
<dbReference type="GO" id="GO:0003690">
    <property type="term" value="F:double-stranded DNA binding"/>
    <property type="evidence" value="ECO:0007669"/>
    <property type="project" value="UniProtKB-ARBA"/>
</dbReference>
<feature type="compositionally biased region" description="Polar residues" evidence="15">
    <location>
        <begin position="390"/>
        <end position="432"/>
    </location>
</feature>
<evidence type="ECO:0000259" key="16">
    <source>
        <dbReference type="PROSITE" id="PS50102"/>
    </source>
</evidence>
<dbReference type="GO" id="GO:0008380">
    <property type="term" value="P:RNA splicing"/>
    <property type="evidence" value="ECO:0007669"/>
    <property type="project" value="UniProtKB-KW"/>
</dbReference>
<evidence type="ECO:0000256" key="5">
    <source>
        <dbReference type="ARBA" id="ARBA00022664"/>
    </source>
</evidence>
<keyword evidence="4" id="KW-0678">Repressor</keyword>
<dbReference type="InterPro" id="IPR000504">
    <property type="entry name" value="RRM_dom"/>
</dbReference>
<evidence type="ECO:0000256" key="2">
    <source>
        <dbReference type="ARBA" id="ARBA00004173"/>
    </source>
</evidence>
<dbReference type="Gene3D" id="3.30.70.330">
    <property type="match status" value="2"/>
</dbReference>
<sequence>MSEYIRVAEEEDEEPMEVPSEEDGTLLLSTLAAQFPGACGLKYRNPDTGTMRGIRLSDGRLYPPDGDWENRIYVAVFPRSHTENKKKGDQSEGEQIPVVTTIKKRTDRQKCSDLIVLGLPWKSTEDDLKKYFSQFGELLMVQVKKDPKTGQSKGFGFIRFGDYESQIKCMSQRHNIDGRWCDVRIPNSREGAQQMMNRKVFVGRCTEDMTAEELRFYFNKFGEVVDVFIPKPFRAFAFVTFADPDVAQGLCGEDHIIKGASVHISSAAPKSYDRQNDRKGSMAQGQPGGYTQAYGQSPWSQGGGRTGHPHVSQAGAMPAGTLPNNLGISSLGLGAFQLSPAMLAAAQAIMSGQGGWGPVGLVSQGGPNPGGGGTLPPPTATGPPDNPAGHNSTQAFGSIGSVQTSAAATGTPSNSFLGWGATQGNEGPSTSPGVGGWGAAPPNKSGAWN</sequence>
<dbReference type="FunFam" id="3.30.70.330:FF:000107">
    <property type="entry name" value="TAR DNA-binding protein 43"/>
    <property type="match status" value="1"/>
</dbReference>
<keyword evidence="10" id="KW-0496">Mitochondrion</keyword>
<dbReference type="CDD" id="cd19609">
    <property type="entry name" value="NTD_TDP-43"/>
    <property type="match status" value="1"/>
</dbReference>
<dbReference type="InterPro" id="IPR041105">
    <property type="entry name" value="TDP-43_N"/>
</dbReference>
<evidence type="ECO:0000313" key="17">
    <source>
        <dbReference type="EMBL" id="KAK3581366.1"/>
    </source>
</evidence>
<dbReference type="CDD" id="cd12321">
    <property type="entry name" value="RRM1_TDP43"/>
    <property type="match status" value="1"/>
</dbReference>
<evidence type="ECO:0000256" key="15">
    <source>
        <dbReference type="SAM" id="MobiDB-lite"/>
    </source>
</evidence>
<comment type="subcellular location">
    <subcellularLocation>
        <location evidence="2">Mitochondrion</location>
    </subcellularLocation>
    <subcellularLocation>
        <location evidence="1">Nucleus</location>
    </subcellularLocation>
</comment>
<dbReference type="SMART" id="SM00360">
    <property type="entry name" value="RRM"/>
    <property type="match status" value="2"/>
</dbReference>
<reference evidence="17" key="1">
    <citation type="journal article" date="2021" name="Genome Biol. Evol.">
        <title>A High-Quality Reference Genome for a Parasitic Bivalve with Doubly Uniparental Inheritance (Bivalvia: Unionida).</title>
        <authorList>
            <person name="Smith C.H."/>
        </authorList>
    </citation>
    <scope>NUCLEOTIDE SEQUENCE</scope>
    <source>
        <strain evidence="17">CHS0354</strain>
    </source>
</reference>
<feature type="region of interest" description="Disordered" evidence="15">
    <location>
        <begin position="268"/>
        <end position="318"/>
    </location>
</feature>
<dbReference type="PANTHER" id="PTHR48033">
    <property type="entry name" value="RNA-BINDING (RRM/RBD/RNP MOTIFS) FAMILY PROTEIN"/>
    <property type="match status" value="1"/>
</dbReference>
<name>A0AAE0RXE9_9BIVA</name>
<proteinExistence type="predicted"/>
<evidence type="ECO:0000256" key="1">
    <source>
        <dbReference type="ARBA" id="ARBA00004123"/>
    </source>
</evidence>
<reference evidence="17" key="3">
    <citation type="submission" date="2023-05" db="EMBL/GenBank/DDBJ databases">
        <authorList>
            <person name="Smith C.H."/>
        </authorList>
    </citation>
    <scope>NUCLEOTIDE SEQUENCE</scope>
    <source>
        <strain evidence="17">CHS0354</strain>
        <tissue evidence="17">Mantle</tissue>
    </source>
</reference>
<dbReference type="InterPro" id="IPR035979">
    <property type="entry name" value="RBD_domain_sf"/>
</dbReference>
<feature type="region of interest" description="Disordered" evidence="15">
    <location>
        <begin position="361"/>
        <end position="449"/>
    </location>
</feature>
<evidence type="ECO:0000256" key="13">
    <source>
        <dbReference type="ARBA" id="ARBA00023242"/>
    </source>
</evidence>
<comment type="caution">
    <text evidence="17">The sequence shown here is derived from an EMBL/GenBank/DDBJ whole genome shotgun (WGS) entry which is preliminary data.</text>
</comment>
<evidence type="ECO:0000256" key="11">
    <source>
        <dbReference type="ARBA" id="ARBA00023163"/>
    </source>
</evidence>
<evidence type="ECO:0000256" key="9">
    <source>
        <dbReference type="ARBA" id="ARBA00023125"/>
    </source>
</evidence>
<dbReference type="Proteomes" id="UP001195483">
    <property type="component" value="Unassembled WGS sequence"/>
</dbReference>
<gene>
    <name evidence="17" type="ORF">CHS0354_016210</name>
</gene>
<protein>
    <recommendedName>
        <fullName evidence="3">TAR DNA-binding protein 43</fullName>
    </recommendedName>
</protein>
<dbReference type="SUPFAM" id="SSF54928">
    <property type="entry name" value="RNA-binding domain, RBD"/>
    <property type="match status" value="1"/>
</dbReference>
<keyword evidence="9" id="KW-0238">DNA-binding</keyword>
<feature type="compositionally biased region" description="Pro residues" evidence="15">
    <location>
        <begin position="375"/>
        <end position="386"/>
    </location>
</feature>
<evidence type="ECO:0000256" key="14">
    <source>
        <dbReference type="PROSITE-ProRule" id="PRU00176"/>
    </source>
</evidence>
<dbReference type="GO" id="GO:0006397">
    <property type="term" value="P:mRNA processing"/>
    <property type="evidence" value="ECO:0007669"/>
    <property type="project" value="UniProtKB-KW"/>
</dbReference>
<dbReference type="Pfam" id="PF18694">
    <property type="entry name" value="TDP-43_N"/>
    <property type="match status" value="1"/>
</dbReference>
<dbReference type="AlphaFoldDB" id="A0AAE0RXE9"/>
<evidence type="ECO:0000256" key="4">
    <source>
        <dbReference type="ARBA" id="ARBA00022491"/>
    </source>
</evidence>
<dbReference type="CDD" id="cd12322">
    <property type="entry name" value="RRM2_TDP43"/>
    <property type="match status" value="1"/>
</dbReference>
<keyword evidence="6" id="KW-0677">Repeat</keyword>
<evidence type="ECO:0000256" key="12">
    <source>
        <dbReference type="ARBA" id="ARBA00023187"/>
    </source>
</evidence>
<organism evidence="17 18">
    <name type="scientific">Potamilus streckersoni</name>
    <dbReference type="NCBI Taxonomy" id="2493646"/>
    <lineage>
        <taxon>Eukaryota</taxon>
        <taxon>Metazoa</taxon>
        <taxon>Spiralia</taxon>
        <taxon>Lophotrochozoa</taxon>
        <taxon>Mollusca</taxon>
        <taxon>Bivalvia</taxon>
        <taxon>Autobranchia</taxon>
        <taxon>Heteroconchia</taxon>
        <taxon>Palaeoheterodonta</taxon>
        <taxon>Unionida</taxon>
        <taxon>Unionoidea</taxon>
        <taxon>Unionidae</taxon>
        <taxon>Ambleminae</taxon>
        <taxon>Lampsilini</taxon>
        <taxon>Potamilus</taxon>
    </lineage>
</organism>
<keyword evidence="11" id="KW-0804">Transcription</keyword>
<keyword evidence="12" id="KW-0508">mRNA splicing</keyword>
<keyword evidence="8" id="KW-0805">Transcription regulation</keyword>
<keyword evidence="7 14" id="KW-0694">RNA-binding</keyword>
<feature type="compositionally biased region" description="Basic and acidic residues" evidence="15">
    <location>
        <begin position="271"/>
        <end position="280"/>
    </location>
</feature>
<dbReference type="PANTHER" id="PTHR48033:SF9">
    <property type="entry name" value="TAR DNA-BINDING PROTEIN 43"/>
    <property type="match status" value="1"/>
</dbReference>
<feature type="domain" description="RRM" evidence="16">
    <location>
        <begin position="112"/>
        <end position="190"/>
    </location>
</feature>
<dbReference type="PROSITE" id="PS50102">
    <property type="entry name" value="RRM"/>
    <property type="match status" value="2"/>
</dbReference>
<accession>A0AAE0RXE9</accession>
<evidence type="ECO:0000256" key="3">
    <source>
        <dbReference type="ARBA" id="ARBA00018889"/>
    </source>
</evidence>
<dbReference type="Pfam" id="PF00076">
    <property type="entry name" value="RRM_1"/>
    <property type="match status" value="2"/>
</dbReference>
<feature type="domain" description="RRM" evidence="16">
    <location>
        <begin position="198"/>
        <end position="269"/>
    </location>
</feature>
<evidence type="ECO:0000256" key="8">
    <source>
        <dbReference type="ARBA" id="ARBA00023015"/>
    </source>
</evidence>
<dbReference type="GO" id="GO:0005654">
    <property type="term" value="C:nucleoplasm"/>
    <property type="evidence" value="ECO:0007669"/>
    <property type="project" value="TreeGrafter"/>
</dbReference>
<keyword evidence="5" id="KW-0507">mRNA processing</keyword>
<evidence type="ECO:0000256" key="7">
    <source>
        <dbReference type="ARBA" id="ARBA00022884"/>
    </source>
</evidence>
<dbReference type="InterPro" id="IPR012677">
    <property type="entry name" value="Nucleotide-bd_a/b_plait_sf"/>
</dbReference>